<proteinExistence type="predicted"/>
<keyword evidence="1" id="KW-1133">Transmembrane helix</keyword>
<dbReference type="Proteomes" id="UP000076079">
    <property type="component" value="Chromosome"/>
</dbReference>
<dbReference type="EMBL" id="CP015136">
    <property type="protein sequence ID" value="AMY12882.1"/>
    <property type="molecule type" value="Genomic_DNA"/>
</dbReference>
<feature type="transmembrane region" description="Helical" evidence="1">
    <location>
        <begin position="12"/>
        <end position="32"/>
    </location>
</feature>
<reference evidence="2 3" key="1">
    <citation type="journal article" date="2016" name="Genome Announc.">
        <title>First Complete Genome Sequence of a Subdivision 6 Acidobacterium Strain.</title>
        <authorList>
            <person name="Huang S."/>
            <person name="Vieira S."/>
            <person name="Bunk B."/>
            <person name="Riedel T."/>
            <person name="Sproer C."/>
            <person name="Overmann J."/>
        </authorList>
    </citation>
    <scope>NUCLEOTIDE SEQUENCE [LARGE SCALE GENOMIC DNA]</scope>
    <source>
        <strain evidence="3">DSM 100886 HEG_-6_39</strain>
    </source>
</reference>
<feature type="transmembrane region" description="Helical" evidence="1">
    <location>
        <begin position="38"/>
        <end position="66"/>
    </location>
</feature>
<keyword evidence="3" id="KW-1185">Reference proteome</keyword>
<dbReference type="RefSeq" id="WP_110174298.1">
    <property type="nucleotide sequence ID" value="NZ_CP015136.1"/>
</dbReference>
<protein>
    <submittedName>
        <fullName evidence="2">Uncharacterized protein</fullName>
    </submittedName>
</protein>
<gene>
    <name evidence="2" type="ORF">LuPra_06166</name>
</gene>
<keyword evidence="1" id="KW-0472">Membrane</keyword>
<evidence type="ECO:0000313" key="2">
    <source>
        <dbReference type="EMBL" id="AMY12882.1"/>
    </source>
</evidence>
<sequence length="67" mass="6831">METASVFDSAGVFVVACFGLFTAIGGPLSAWVGLCTGFVVWIAGATIGWPAPYVTALAASVMAYLVQ</sequence>
<evidence type="ECO:0000313" key="3">
    <source>
        <dbReference type="Proteomes" id="UP000076079"/>
    </source>
</evidence>
<reference evidence="3" key="2">
    <citation type="submission" date="2016-04" db="EMBL/GenBank/DDBJ databases">
        <title>First Complete Genome Sequence of a Subdivision 6 Acidobacterium.</title>
        <authorList>
            <person name="Huang S."/>
            <person name="Vieira S."/>
            <person name="Bunk B."/>
            <person name="Riedel T."/>
            <person name="Sproeer C."/>
            <person name="Overmann J."/>
        </authorList>
    </citation>
    <scope>NUCLEOTIDE SEQUENCE [LARGE SCALE GENOMIC DNA]</scope>
    <source>
        <strain evidence="3">DSM 100886 HEG_-6_39</strain>
    </source>
</reference>
<evidence type="ECO:0000256" key="1">
    <source>
        <dbReference type="SAM" id="Phobius"/>
    </source>
</evidence>
<dbReference type="AlphaFoldDB" id="A0A143PWC8"/>
<organism evidence="2 3">
    <name type="scientific">Luteitalea pratensis</name>
    <dbReference type="NCBI Taxonomy" id="1855912"/>
    <lineage>
        <taxon>Bacteria</taxon>
        <taxon>Pseudomonadati</taxon>
        <taxon>Acidobacteriota</taxon>
        <taxon>Vicinamibacteria</taxon>
        <taxon>Vicinamibacterales</taxon>
        <taxon>Vicinamibacteraceae</taxon>
        <taxon>Luteitalea</taxon>
    </lineage>
</organism>
<keyword evidence="1" id="KW-0812">Transmembrane</keyword>
<name>A0A143PWC8_LUTPR</name>
<dbReference type="OrthoDB" id="9789704at2"/>
<accession>A0A143PWC8</accession>
<dbReference type="KEGG" id="abac:LuPra_06166"/>